<proteinExistence type="predicted"/>
<feature type="region of interest" description="Disordered" evidence="1">
    <location>
        <begin position="190"/>
        <end position="264"/>
    </location>
</feature>
<dbReference type="Pfam" id="PF16455">
    <property type="entry name" value="UBD"/>
    <property type="match status" value="1"/>
</dbReference>
<feature type="domain" description="Ubiquitin-like" evidence="2">
    <location>
        <begin position="268"/>
        <end position="346"/>
    </location>
</feature>
<dbReference type="SMART" id="SM00213">
    <property type="entry name" value="UBQ"/>
    <property type="match status" value="1"/>
</dbReference>
<evidence type="ECO:0000313" key="3">
    <source>
        <dbReference type="EMBL" id="KAL2858290.1"/>
    </source>
</evidence>
<accession>A0ABR4L186</accession>
<comment type="caution">
    <text evidence="3">The sequence shown here is derived from an EMBL/GenBank/DDBJ whole genome shotgun (WGS) entry which is preliminary data.</text>
</comment>
<dbReference type="InterPro" id="IPR000626">
    <property type="entry name" value="Ubiquitin-like_dom"/>
</dbReference>
<reference evidence="3 4" key="1">
    <citation type="submission" date="2024-07" db="EMBL/GenBank/DDBJ databases">
        <title>Section-level genome sequencing and comparative genomics of Aspergillus sections Usti and Cavernicolus.</title>
        <authorList>
            <consortium name="Lawrence Berkeley National Laboratory"/>
            <person name="Nybo J.L."/>
            <person name="Vesth T.C."/>
            <person name="Theobald S."/>
            <person name="Frisvad J.C."/>
            <person name="Larsen T.O."/>
            <person name="Kjaerboelling I."/>
            <person name="Rothschild-Mancinelli K."/>
            <person name="Lyhne E.K."/>
            <person name="Kogle M.E."/>
            <person name="Barry K."/>
            <person name="Clum A."/>
            <person name="Na H."/>
            <person name="Ledsgaard L."/>
            <person name="Lin J."/>
            <person name="Lipzen A."/>
            <person name="Kuo A."/>
            <person name="Riley R."/>
            <person name="Mondo S."/>
            <person name="LaButti K."/>
            <person name="Haridas S."/>
            <person name="Pangalinan J."/>
            <person name="Salamov A.A."/>
            <person name="Simmons B.A."/>
            <person name="Magnuson J.K."/>
            <person name="Chen J."/>
            <person name="Drula E."/>
            <person name="Henrissat B."/>
            <person name="Wiebenga A."/>
            <person name="Lubbers R.J."/>
            <person name="Gomes A.C."/>
            <person name="Macurrencykelacurrency M.R."/>
            <person name="Stajich J."/>
            <person name="Grigoriev I.V."/>
            <person name="Mortensen U.H."/>
            <person name="De vries R.P."/>
            <person name="Baker S.E."/>
            <person name="Andersen M.R."/>
        </authorList>
    </citation>
    <scope>NUCLEOTIDE SEQUENCE [LARGE SCALE GENOMIC DNA]</scope>
    <source>
        <strain evidence="3 4">CBS 756.74</strain>
    </source>
</reference>
<dbReference type="GeneID" id="98153998"/>
<evidence type="ECO:0000259" key="2">
    <source>
        <dbReference type="PROSITE" id="PS50053"/>
    </source>
</evidence>
<dbReference type="Proteomes" id="UP001610444">
    <property type="component" value="Unassembled WGS sequence"/>
</dbReference>
<dbReference type="InterPro" id="IPR029071">
    <property type="entry name" value="Ubiquitin-like_domsf"/>
</dbReference>
<dbReference type="PROSITE" id="PS50053">
    <property type="entry name" value="UBIQUITIN_2"/>
    <property type="match status" value="1"/>
</dbReference>
<dbReference type="InterPro" id="IPR039869">
    <property type="entry name" value="UBTD1/2"/>
</dbReference>
<feature type="compositionally biased region" description="Acidic residues" evidence="1">
    <location>
        <begin position="206"/>
        <end position="222"/>
    </location>
</feature>
<dbReference type="Pfam" id="PF00240">
    <property type="entry name" value="ubiquitin"/>
    <property type="match status" value="1"/>
</dbReference>
<dbReference type="EMBL" id="JBFXLR010000005">
    <property type="protein sequence ID" value="KAL2858290.1"/>
    <property type="molecule type" value="Genomic_DNA"/>
</dbReference>
<evidence type="ECO:0000256" key="1">
    <source>
        <dbReference type="SAM" id="MobiDB-lite"/>
    </source>
</evidence>
<protein>
    <recommendedName>
        <fullName evidence="2">Ubiquitin-like domain-containing protein</fullName>
    </recommendedName>
</protein>
<keyword evidence="4" id="KW-1185">Reference proteome</keyword>
<sequence length="348" mass="38741">MGCCFSLSRDTHYAPPTPTEEQSAAPPPHTSSRSPTSNSNLISRHTYGHHHRNNNNNSHNTRPPIHPSASSSTDPSYHANPRPLTEHLNAPIRPHVWHSKRRRWTRSLLDRERTEFFETRVTGRPEVWAALSAALTLMRAGDLVTAQSIIDAAGVTVPTGDLCQGVYDEQGVLYRLARCIVSDPENIVAERVGADEDGDRERGGTTDEEEDEEDDEEEGGFETDDRKIALDEASGDELIGDTDGGGAVERERERRRDEKGKTSERDLVRVKARLSDRDGPDVIVSVKKTQTVGFIARKLQQEVGIPKTQRIRIVYLGKMLKEHTPLIEQGWKPGNVVNALVVARRPSS</sequence>
<dbReference type="RefSeq" id="XP_070903459.1">
    <property type="nucleotide sequence ID" value="XM_071038834.1"/>
</dbReference>
<feature type="region of interest" description="Disordered" evidence="1">
    <location>
        <begin position="1"/>
        <end position="87"/>
    </location>
</feature>
<dbReference type="InterPro" id="IPR038169">
    <property type="entry name" value="DC-UbP/UBTD2_N_sf"/>
</dbReference>
<dbReference type="SUPFAM" id="SSF54236">
    <property type="entry name" value="Ubiquitin-like"/>
    <property type="match status" value="1"/>
</dbReference>
<name>A0ABR4L186_9EURO</name>
<dbReference type="Gene3D" id="3.10.20.90">
    <property type="entry name" value="Phosphatidylinositol 3-kinase Catalytic Subunit, Chain A, domain 1"/>
    <property type="match status" value="1"/>
</dbReference>
<gene>
    <name evidence="3" type="ORF">BJX68DRAFT_228306</name>
</gene>
<feature type="compositionally biased region" description="Low complexity" evidence="1">
    <location>
        <begin position="30"/>
        <end position="40"/>
    </location>
</feature>
<dbReference type="InterPro" id="IPR032752">
    <property type="entry name" value="DC-UbP/UBTD2_N"/>
</dbReference>
<organism evidence="3 4">
    <name type="scientific">Aspergillus pseudodeflectus</name>
    <dbReference type="NCBI Taxonomy" id="176178"/>
    <lineage>
        <taxon>Eukaryota</taxon>
        <taxon>Fungi</taxon>
        <taxon>Dikarya</taxon>
        <taxon>Ascomycota</taxon>
        <taxon>Pezizomycotina</taxon>
        <taxon>Eurotiomycetes</taxon>
        <taxon>Eurotiomycetidae</taxon>
        <taxon>Eurotiales</taxon>
        <taxon>Aspergillaceae</taxon>
        <taxon>Aspergillus</taxon>
        <taxon>Aspergillus subgen. Nidulantes</taxon>
    </lineage>
</organism>
<evidence type="ECO:0000313" key="4">
    <source>
        <dbReference type="Proteomes" id="UP001610444"/>
    </source>
</evidence>
<dbReference type="CDD" id="cd17039">
    <property type="entry name" value="Ubl_ubiquitin_like"/>
    <property type="match status" value="1"/>
</dbReference>
<feature type="compositionally biased region" description="Basic and acidic residues" evidence="1">
    <location>
        <begin position="248"/>
        <end position="264"/>
    </location>
</feature>
<dbReference type="Gene3D" id="1.20.225.20">
    <property type="entry name" value="Ub domain-containing protein, DC-UbP/UBTD2, N-terminal domain"/>
    <property type="match status" value="1"/>
</dbReference>
<dbReference type="PANTHER" id="PTHR13609">
    <property type="entry name" value="UBIQUITIN DOMAIN CONTAINING 1 PROTEIN-RELATED"/>
    <property type="match status" value="1"/>
</dbReference>